<feature type="region of interest" description="Disordered" evidence="1">
    <location>
        <begin position="277"/>
        <end position="296"/>
    </location>
</feature>
<evidence type="ECO:0000259" key="2">
    <source>
        <dbReference type="Pfam" id="PF20005"/>
    </source>
</evidence>
<feature type="domain" description="FtsH ternary system" evidence="2">
    <location>
        <begin position="44"/>
        <end position="447"/>
    </location>
</feature>
<keyword evidence="4" id="KW-1185">Reference proteome</keyword>
<dbReference type="Pfam" id="PF20005">
    <property type="entry name" value="fvmX7"/>
    <property type="match status" value="1"/>
</dbReference>
<dbReference type="Proteomes" id="UP001058003">
    <property type="component" value="Chromosome"/>
</dbReference>
<feature type="region of interest" description="Disordered" evidence="1">
    <location>
        <begin position="1"/>
        <end position="36"/>
    </location>
</feature>
<dbReference type="InterPro" id="IPR045486">
    <property type="entry name" value="fvmX7"/>
</dbReference>
<sequence>MARWRRQPTPPEPPPGAFHITRLDPKPVRTAPPAAAPAAAPEHMYAARFAAAADALTLLAAVRDEAKRRFPPTRRAPDGAIWVVVEAPRPADAELAWALGGVVHLPDGPDVVSPRGRRYRWDDLQAWSPVSWVELASHFATTAGAVEHQEVLVVTTGSLARWVIDRFQASDVDLHVAAAQLTPLFRGSAQQWPAVLVRAEGRGRTVPRAFAHALSGLPHTVVCRLSGGRLLIDQRLALPLPDPELALWVPNDQEWLLSGDLGVWQITERGAEYVPPLRTDATLPPPPPPPEGRLPSGIGVDVTLVRDEQPRTVDALLLRDDELVPLRRFLTGHPAAERAFIVLGPGLHLFAEPARTVSDIPFGLPLHRVGPGALYQEVGYRLKPALPGPARAKLFDLDDTSLVVLAAGGAHRLRLTDAVPAWSLWLGPAVAPAVEPEPLSAAARAILTQVDAVEARVEPAGLVPPSEDPSGNLRSEGFLLEQQGRLAEAAHKYWEAGEPALAARLYELAAEADT</sequence>
<evidence type="ECO:0000256" key="1">
    <source>
        <dbReference type="SAM" id="MobiDB-lite"/>
    </source>
</evidence>
<dbReference type="AlphaFoldDB" id="A0A9Q9MFL2"/>
<proteinExistence type="predicted"/>
<reference evidence="3" key="1">
    <citation type="submission" date="2021-04" db="EMBL/GenBank/DDBJ databases">
        <title>Dactylosporangium aurantiacum NRRL B-8018 full assembly.</title>
        <authorList>
            <person name="Hartkoorn R.C."/>
            <person name="Beaudoing E."/>
            <person name="Hot D."/>
        </authorList>
    </citation>
    <scope>NUCLEOTIDE SEQUENCE</scope>
    <source>
        <strain evidence="3">NRRL B-8018</strain>
    </source>
</reference>
<dbReference type="EMBL" id="CP073767">
    <property type="protein sequence ID" value="UWZ52720.1"/>
    <property type="molecule type" value="Genomic_DNA"/>
</dbReference>
<name>A0A9Q9MFL2_9ACTN</name>
<dbReference type="RefSeq" id="WP_156089533.1">
    <property type="nucleotide sequence ID" value="NZ_CP073767.1"/>
</dbReference>
<feature type="compositionally biased region" description="Pro residues" evidence="1">
    <location>
        <begin position="283"/>
        <end position="292"/>
    </location>
</feature>
<dbReference type="OrthoDB" id="581017at2"/>
<dbReference type="KEGG" id="daur:Daura_39820"/>
<organism evidence="3 4">
    <name type="scientific">Dactylosporangium aurantiacum</name>
    <dbReference type="NCBI Taxonomy" id="35754"/>
    <lineage>
        <taxon>Bacteria</taxon>
        <taxon>Bacillati</taxon>
        <taxon>Actinomycetota</taxon>
        <taxon>Actinomycetes</taxon>
        <taxon>Micromonosporales</taxon>
        <taxon>Micromonosporaceae</taxon>
        <taxon>Dactylosporangium</taxon>
    </lineage>
</organism>
<evidence type="ECO:0000313" key="4">
    <source>
        <dbReference type="Proteomes" id="UP001058003"/>
    </source>
</evidence>
<accession>A0A9Q9MFL2</accession>
<protein>
    <recommendedName>
        <fullName evidence="2">FtsH ternary system domain-containing protein</fullName>
    </recommendedName>
</protein>
<gene>
    <name evidence="3" type="ORF">Daura_39820</name>
</gene>
<evidence type="ECO:0000313" key="3">
    <source>
        <dbReference type="EMBL" id="UWZ52720.1"/>
    </source>
</evidence>